<evidence type="ECO:0000313" key="2">
    <source>
        <dbReference type="EMBL" id="SFM31686.1"/>
    </source>
</evidence>
<sequence>MARITVAGASGFIGTALCHELAGEHQVTALTRSRARAATPDPDPRITWRHCDLFSQSDVNRALEGCERAIYLIHSLAPSSRLTQATPRDMDLILADNFARAAAANGVQQIIFVSGLIPESFRISRLLWSRREVEMALGAHGVPVTVLRAGLVVGPGGSATRLMVELVRRMGVLILPPTARSVTRPIALRDLTRAIGYCLDHPGPCQGPLDIGGPEWLSYETMLRRTARVLGLRRLVIPLPWMPERIAALGVRWITGAPAELVGPIMASLPRDTRIRSNPVQAHIDPDAIPFHRALEEAVDPERKRLRPSPRQPIRREVAAELRQASLVRSIQRILQPPGQDAAWVAGNYFRWLGSCCWPMVRTRIQEDGRIHVDLVWPGLRLLTLHHAPQASGPERQVYYITGGILARPSPGQARFEFQSVLGGRYTLAAIHDYAPALPWSIYRWTQAVVHLLVMRRYQHKLARLAR</sequence>
<accession>A0A1I4PVT5</accession>
<dbReference type="InterPro" id="IPR051207">
    <property type="entry name" value="ComplexI_NDUFA9_subunit"/>
</dbReference>
<proteinExistence type="predicted"/>
<gene>
    <name evidence="2" type="ORF">SAMN05421721_102277</name>
</gene>
<dbReference type="Pfam" id="PF13460">
    <property type="entry name" value="NAD_binding_10"/>
    <property type="match status" value="1"/>
</dbReference>
<dbReference type="InterPro" id="IPR036291">
    <property type="entry name" value="NAD(P)-bd_dom_sf"/>
</dbReference>
<dbReference type="EMBL" id="FOUO01000002">
    <property type="protein sequence ID" value="SFM31686.1"/>
    <property type="molecule type" value="Genomic_DNA"/>
</dbReference>
<dbReference type="PANTHER" id="PTHR12126">
    <property type="entry name" value="NADH-UBIQUINONE OXIDOREDUCTASE 39 KDA SUBUNIT-RELATED"/>
    <property type="match status" value="1"/>
</dbReference>
<dbReference type="STRING" id="195064.SAMN05421721_102277"/>
<dbReference type="AlphaFoldDB" id="A0A1I4PVT5"/>
<dbReference type="OrthoDB" id="9801056at2"/>
<evidence type="ECO:0000259" key="1">
    <source>
        <dbReference type="Pfam" id="PF13460"/>
    </source>
</evidence>
<feature type="domain" description="NAD(P)-binding" evidence="1">
    <location>
        <begin position="8"/>
        <end position="116"/>
    </location>
</feature>
<dbReference type="InterPro" id="IPR016040">
    <property type="entry name" value="NAD(P)-bd_dom"/>
</dbReference>
<reference evidence="2 3" key="1">
    <citation type="submission" date="2016-10" db="EMBL/GenBank/DDBJ databases">
        <authorList>
            <person name="de Groot N.N."/>
        </authorList>
    </citation>
    <scope>NUCLEOTIDE SEQUENCE [LARGE SCALE GENOMIC DNA]</scope>
    <source>
        <strain evidence="2 3">DSM 4180</strain>
    </source>
</reference>
<organism evidence="2 3">
    <name type="scientific">Ectothiorhodospira mobilis</name>
    <dbReference type="NCBI Taxonomy" id="195064"/>
    <lineage>
        <taxon>Bacteria</taxon>
        <taxon>Pseudomonadati</taxon>
        <taxon>Pseudomonadota</taxon>
        <taxon>Gammaproteobacteria</taxon>
        <taxon>Chromatiales</taxon>
        <taxon>Ectothiorhodospiraceae</taxon>
        <taxon>Ectothiorhodospira</taxon>
    </lineage>
</organism>
<dbReference type="SUPFAM" id="SSF51735">
    <property type="entry name" value="NAD(P)-binding Rossmann-fold domains"/>
    <property type="match status" value="1"/>
</dbReference>
<protein>
    <submittedName>
        <fullName evidence="2">Uncharacterized conserved protein YbjT, contains NAD(P)-binding and DUF2867 domains</fullName>
    </submittedName>
</protein>
<dbReference type="Gene3D" id="3.40.50.720">
    <property type="entry name" value="NAD(P)-binding Rossmann-like Domain"/>
    <property type="match status" value="1"/>
</dbReference>
<keyword evidence="3" id="KW-1185">Reference proteome</keyword>
<dbReference type="RefSeq" id="WP_090483669.1">
    <property type="nucleotide sequence ID" value="NZ_FOUO01000002.1"/>
</dbReference>
<evidence type="ECO:0000313" key="3">
    <source>
        <dbReference type="Proteomes" id="UP000199556"/>
    </source>
</evidence>
<dbReference type="Proteomes" id="UP000199556">
    <property type="component" value="Unassembled WGS sequence"/>
</dbReference>
<dbReference type="GO" id="GO:0044877">
    <property type="term" value="F:protein-containing complex binding"/>
    <property type="evidence" value="ECO:0007669"/>
    <property type="project" value="TreeGrafter"/>
</dbReference>
<name>A0A1I4PVT5_ECTMO</name>
<dbReference type="PANTHER" id="PTHR12126:SF11">
    <property type="entry name" value="NADH DEHYDROGENASE [UBIQUINONE] 1 ALPHA SUBCOMPLEX SUBUNIT 9, MITOCHONDRIAL"/>
    <property type="match status" value="1"/>
</dbReference>